<dbReference type="InterPro" id="IPR023211">
    <property type="entry name" value="DNA_pol_palm_dom_sf"/>
</dbReference>
<evidence type="ECO:0000256" key="6">
    <source>
        <dbReference type="ARBA" id="ARBA00049244"/>
    </source>
</evidence>
<evidence type="ECO:0000256" key="5">
    <source>
        <dbReference type="ARBA" id="ARBA00023125"/>
    </source>
</evidence>
<dbReference type="InterPro" id="IPR043502">
    <property type="entry name" value="DNA/RNA_pol_sf"/>
</dbReference>
<feature type="non-terminal residue" evidence="8">
    <location>
        <position position="1"/>
    </location>
</feature>
<keyword evidence="5" id="KW-0238">DNA-binding</keyword>
<evidence type="ECO:0000256" key="2">
    <source>
        <dbReference type="ARBA" id="ARBA00022679"/>
    </source>
</evidence>
<evidence type="ECO:0000313" key="8">
    <source>
        <dbReference type="EMBL" id="CAC19180.1"/>
    </source>
</evidence>
<accession>Q9DKL4</accession>
<feature type="domain" description="DNA-directed DNA polymerase family B multifunctional" evidence="7">
    <location>
        <begin position="148"/>
        <end position="247"/>
    </location>
</feature>
<dbReference type="Pfam" id="PF00136">
    <property type="entry name" value="DNA_pol_B"/>
    <property type="match status" value="1"/>
</dbReference>
<protein>
    <recommendedName>
        <fullName evidence="1">DNA-directed DNA polymerase</fullName>
        <ecNumber evidence="1">2.7.7.7</ecNumber>
    </recommendedName>
</protein>
<dbReference type="PANTHER" id="PTHR10322:SF23">
    <property type="entry name" value="DNA POLYMERASE DELTA CATALYTIC SUBUNIT"/>
    <property type="match status" value="1"/>
</dbReference>
<dbReference type="InterPro" id="IPR050240">
    <property type="entry name" value="DNA_pol_type-B"/>
</dbReference>
<dbReference type="PANTHER" id="PTHR10322">
    <property type="entry name" value="DNA POLYMERASE CATALYTIC SUBUNIT"/>
    <property type="match status" value="1"/>
</dbReference>
<dbReference type="Gene3D" id="1.10.287.690">
    <property type="entry name" value="Helix hairpin bin"/>
    <property type="match status" value="1"/>
</dbReference>
<sequence>YPSLMIAYNLCYSTVIDDDAHSDYTDENFEIVEWEDHVGCEHDPNIKEREKLKSIFEDLAKVEKRKCIGVQPITKYFKPTSTTRKPVDDVEDYSECNGFTDDNYNGSPIPSTKLSSVDLQRAAIRLKVLKSRMSGGSRLCAKQRVRILKTRRGLLPDLVEYFLDARRKVRAEMKNVSDPLARDILDKSQLAYKITANSIYGATGASNGKLPCKNVAKAITALGRKVIKESIQMASDKGIPVIYGDTD</sequence>
<evidence type="ECO:0000256" key="4">
    <source>
        <dbReference type="ARBA" id="ARBA00022932"/>
    </source>
</evidence>
<dbReference type="GO" id="GO:0003677">
    <property type="term" value="F:DNA binding"/>
    <property type="evidence" value="ECO:0007669"/>
    <property type="project" value="UniProtKB-KW"/>
</dbReference>
<evidence type="ECO:0000259" key="7">
    <source>
        <dbReference type="Pfam" id="PF00136"/>
    </source>
</evidence>
<evidence type="ECO:0000256" key="1">
    <source>
        <dbReference type="ARBA" id="ARBA00012417"/>
    </source>
</evidence>
<keyword evidence="2" id="KW-0808">Transferase</keyword>
<comment type="catalytic activity">
    <reaction evidence="6">
        <text>DNA(n) + a 2'-deoxyribonucleoside 5'-triphosphate = DNA(n+1) + diphosphate</text>
        <dbReference type="Rhea" id="RHEA:22508"/>
        <dbReference type="Rhea" id="RHEA-COMP:17339"/>
        <dbReference type="Rhea" id="RHEA-COMP:17340"/>
        <dbReference type="ChEBI" id="CHEBI:33019"/>
        <dbReference type="ChEBI" id="CHEBI:61560"/>
        <dbReference type="ChEBI" id="CHEBI:173112"/>
        <dbReference type="EC" id="2.7.7.7"/>
    </reaction>
</comment>
<name>Q9DKL4_9VIRU</name>
<dbReference type="SUPFAM" id="SSF56672">
    <property type="entry name" value="DNA/RNA polymerases"/>
    <property type="match status" value="1"/>
</dbReference>
<keyword evidence="4" id="KW-0239">DNA-directed DNA polymerase</keyword>
<dbReference type="EC" id="2.7.7.7" evidence="1"/>
<reference evidence="8" key="1">
    <citation type="journal article" date="2000" name="J. Gen. Virol.">
        <title>Phylogenetic position of the Diadromus pulchellus ascovirus DNA polymerase among viruses with large double-stranded DNA genomes.</title>
        <authorList>
            <person name="Stasiak K."/>
            <person name="Demattei M.V."/>
            <person name="Federici B.A."/>
            <person name="Bigot Y."/>
        </authorList>
    </citation>
    <scope>NUCLEOTIDE SEQUENCE</scope>
</reference>
<keyword evidence="3" id="KW-0548">Nucleotidyltransferase</keyword>
<organism evidence="8">
    <name type="scientific">Ascovirus tnav2a</name>
    <dbReference type="NCBI Taxonomy" id="158684"/>
    <lineage>
        <taxon>Viruses</taxon>
        <taxon>Varidnaviria</taxon>
        <taxon>Bamfordvirae</taxon>
        <taxon>Nucleocytoviricota</taxon>
        <taxon>Megaviricetes</taxon>
        <taxon>Pimascovirales</taxon>
        <taxon>Pimascovirales incertae sedis</taxon>
        <taxon>Ascoviridae</taxon>
        <taxon>Ascovirus</taxon>
    </lineage>
</organism>
<evidence type="ECO:0000256" key="3">
    <source>
        <dbReference type="ARBA" id="ARBA00022695"/>
    </source>
</evidence>
<dbReference type="GO" id="GO:0006261">
    <property type="term" value="P:DNA-templated DNA replication"/>
    <property type="evidence" value="ECO:0007669"/>
    <property type="project" value="TreeGrafter"/>
</dbReference>
<feature type="non-terminal residue" evidence="8">
    <location>
        <position position="247"/>
    </location>
</feature>
<dbReference type="EMBL" id="AJ279826">
    <property type="protein sequence ID" value="CAC19180.1"/>
    <property type="molecule type" value="Genomic_DNA"/>
</dbReference>
<proteinExistence type="predicted"/>
<gene>
    <name evidence="8" type="primary">pol</name>
</gene>
<dbReference type="Gene3D" id="3.90.1600.10">
    <property type="entry name" value="Palm domain of DNA polymerase"/>
    <property type="match status" value="2"/>
</dbReference>
<dbReference type="InterPro" id="IPR006134">
    <property type="entry name" value="DNA-dir_DNA_pol_B_multi_dom"/>
</dbReference>
<dbReference type="GO" id="GO:0000166">
    <property type="term" value="F:nucleotide binding"/>
    <property type="evidence" value="ECO:0007669"/>
    <property type="project" value="InterPro"/>
</dbReference>
<dbReference type="GO" id="GO:0003887">
    <property type="term" value="F:DNA-directed DNA polymerase activity"/>
    <property type="evidence" value="ECO:0007669"/>
    <property type="project" value="UniProtKB-KW"/>
</dbReference>